<dbReference type="AlphaFoldDB" id="F4PU73"/>
<sequence>MNSVSNSLLSVFRSSSRVSALNQIPKNASGFMTTRHPLSEKNQRLVAVHQECFNTHRIEERLIEEVGVGQGDPSFNPSPS</sequence>
<keyword evidence="2" id="KW-1185">Reference proteome</keyword>
<dbReference type="Proteomes" id="UP000007797">
    <property type="component" value="Unassembled WGS sequence"/>
</dbReference>
<dbReference type="EMBL" id="GL883010">
    <property type="protein sequence ID" value="EGG20999.1"/>
    <property type="molecule type" value="Genomic_DNA"/>
</dbReference>
<dbReference type="GeneID" id="14873047"/>
<accession>F4PU73</accession>
<evidence type="ECO:0000313" key="1">
    <source>
        <dbReference type="EMBL" id="EGG20999.1"/>
    </source>
</evidence>
<evidence type="ECO:0000313" key="2">
    <source>
        <dbReference type="Proteomes" id="UP000007797"/>
    </source>
</evidence>
<name>F4PU73_CACFS</name>
<organism evidence="1 2">
    <name type="scientific">Cavenderia fasciculata</name>
    <name type="common">Slime mold</name>
    <name type="synonym">Dictyostelium fasciculatum</name>
    <dbReference type="NCBI Taxonomy" id="261658"/>
    <lineage>
        <taxon>Eukaryota</taxon>
        <taxon>Amoebozoa</taxon>
        <taxon>Evosea</taxon>
        <taxon>Eumycetozoa</taxon>
        <taxon>Dictyostelia</taxon>
        <taxon>Acytosteliales</taxon>
        <taxon>Cavenderiaceae</taxon>
        <taxon>Cavenderia</taxon>
    </lineage>
</organism>
<dbReference type="KEGG" id="dfa:DFA_00868"/>
<protein>
    <submittedName>
        <fullName evidence="1">Uncharacterized protein</fullName>
    </submittedName>
</protein>
<gene>
    <name evidence="1" type="ORF">DFA_00868</name>
</gene>
<dbReference type="RefSeq" id="XP_004358849.1">
    <property type="nucleotide sequence ID" value="XM_004358792.1"/>
</dbReference>
<reference evidence="2" key="1">
    <citation type="journal article" date="2011" name="Genome Res.">
        <title>Phylogeny-wide analysis of social amoeba genomes highlights ancient origins for complex intercellular communication.</title>
        <authorList>
            <person name="Heidel A.J."/>
            <person name="Lawal H.M."/>
            <person name="Felder M."/>
            <person name="Schilde C."/>
            <person name="Helps N.R."/>
            <person name="Tunggal B."/>
            <person name="Rivero F."/>
            <person name="John U."/>
            <person name="Schleicher M."/>
            <person name="Eichinger L."/>
            <person name="Platzer M."/>
            <person name="Noegel A.A."/>
            <person name="Schaap P."/>
            <person name="Gloeckner G."/>
        </authorList>
    </citation>
    <scope>NUCLEOTIDE SEQUENCE [LARGE SCALE GENOMIC DNA]</scope>
    <source>
        <strain evidence="2">SH3</strain>
    </source>
</reference>
<proteinExistence type="predicted"/>
<dbReference type="OrthoDB" id="19582at2759"/>